<evidence type="ECO:0000313" key="3">
    <source>
        <dbReference type="Proteomes" id="UP000076738"/>
    </source>
</evidence>
<reference evidence="2 3" key="1">
    <citation type="journal article" date="2016" name="Mol. Biol. Evol.">
        <title>Comparative Genomics of Early-Diverging Mushroom-Forming Fungi Provides Insights into the Origins of Lignocellulose Decay Capabilities.</title>
        <authorList>
            <person name="Nagy L.G."/>
            <person name="Riley R."/>
            <person name="Tritt A."/>
            <person name="Adam C."/>
            <person name="Daum C."/>
            <person name="Floudas D."/>
            <person name="Sun H."/>
            <person name="Yadav J.S."/>
            <person name="Pangilinan J."/>
            <person name="Larsson K.H."/>
            <person name="Matsuura K."/>
            <person name="Barry K."/>
            <person name="Labutti K."/>
            <person name="Kuo R."/>
            <person name="Ohm R.A."/>
            <person name="Bhattacharya S.S."/>
            <person name="Shirouzu T."/>
            <person name="Yoshinaga Y."/>
            <person name="Martin F.M."/>
            <person name="Grigoriev I.V."/>
            <person name="Hibbett D.S."/>
        </authorList>
    </citation>
    <scope>NUCLEOTIDE SEQUENCE [LARGE SCALE GENOMIC DNA]</scope>
    <source>
        <strain evidence="2 3">TUFC12733</strain>
    </source>
</reference>
<evidence type="ECO:0008006" key="4">
    <source>
        <dbReference type="Google" id="ProtNLM"/>
    </source>
</evidence>
<organism evidence="2 3">
    <name type="scientific">Calocera viscosa (strain TUFC12733)</name>
    <dbReference type="NCBI Taxonomy" id="1330018"/>
    <lineage>
        <taxon>Eukaryota</taxon>
        <taxon>Fungi</taxon>
        <taxon>Dikarya</taxon>
        <taxon>Basidiomycota</taxon>
        <taxon>Agaricomycotina</taxon>
        <taxon>Dacrymycetes</taxon>
        <taxon>Dacrymycetales</taxon>
        <taxon>Dacrymycetaceae</taxon>
        <taxon>Calocera</taxon>
    </lineage>
</organism>
<accession>A0A167RPU1</accession>
<evidence type="ECO:0000256" key="1">
    <source>
        <dbReference type="SAM" id="SignalP"/>
    </source>
</evidence>
<keyword evidence="3" id="KW-1185">Reference proteome</keyword>
<evidence type="ECO:0000313" key="2">
    <source>
        <dbReference type="EMBL" id="KZP01145.1"/>
    </source>
</evidence>
<dbReference type="AlphaFoldDB" id="A0A167RPU1"/>
<proteinExistence type="predicted"/>
<dbReference type="EMBL" id="KV417267">
    <property type="protein sequence ID" value="KZP01145.1"/>
    <property type="molecule type" value="Genomic_DNA"/>
</dbReference>
<gene>
    <name evidence="2" type="ORF">CALVIDRAFT_532756</name>
</gene>
<dbReference type="Proteomes" id="UP000076738">
    <property type="component" value="Unassembled WGS sequence"/>
</dbReference>
<name>A0A167RPU1_CALVF</name>
<feature type="signal peptide" evidence="1">
    <location>
        <begin position="1"/>
        <end position="16"/>
    </location>
</feature>
<sequence length="87" mass="9488">MLTLAIPAACIPTSSALACVVPLAIPVPCIPQPAFLRAAFLSLVTIGMYDRPRPFLRAAFLGLVTIGIYDRPRRSSQPRDDRHVRST</sequence>
<keyword evidence="1" id="KW-0732">Signal</keyword>
<feature type="chain" id="PRO_5007891999" description="Secreted protein" evidence="1">
    <location>
        <begin position="17"/>
        <end position="87"/>
    </location>
</feature>
<protein>
    <recommendedName>
        <fullName evidence="4">Secreted protein</fullName>
    </recommendedName>
</protein>